<dbReference type="AlphaFoldDB" id="A0A381STR5"/>
<dbReference type="InterPro" id="IPR036188">
    <property type="entry name" value="FAD/NAD-bd_sf"/>
</dbReference>
<organism evidence="2">
    <name type="scientific">marine metagenome</name>
    <dbReference type="NCBI Taxonomy" id="408172"/>
    <lineage>
        <taxon>unclassified sequences</taxon>
        <taxon>metagenomes</taxon>
        <taxon>ecological metagenomes</taxon>
    </lineage>
</organism>
<protein>
    <recommendedName>
        <fullName evidence="1">FAD dependent oxidoreductase domain-containing protein</fullName>
    </recommendedName>
</protein>
<reference evidence="2" key="1">
    <citation type="submission" date="2018-05" db="EMBL/GenBank/DDBJ databases">
        <authorList>
            <person name="Lanie J.A."/>
            <person name="Ng W.-L."/>
            <person name="Kazmierczak K.M."/>
            <person name="Andrzejewski T.M."/>
            <person name="Davidsen T.M."/>
            <person name="Wayne K.J."/>
            <person name="Tettelin H."/>
            <person name="Glass J.I."/>
            <person name="Rusch D."/>
            <person name="Podicherti R."/>
            <person name="Tsui H.-C.T."/>
            <person name="Winkler M.E."/>
        </authorList>
    </citation>
    <scope>NUCLEOTIDE SEQUENCE</scope>
</reference>
<dbReference type="Gene3D" id="3.50.50.60">
    <property type="entry name" value="FAD/NAD(P)-binding domain"/>
    <property type="match status" value="1"/>
</dbReference>
<evidence type="ECO:0000313" key="2">
    <source>
        <dbReference type="EMBL" id="SVA06879.1"/>
    </source>
</evidence>
<feature type="domain" description="FAD dependent oxidoreductase" evidence="1">
    <location>
        <begin position="41"/>
        <end position="401"/>
    </location>
</feature>
<evidence type="ECO:0000259" key="1">
    <source>
        <dbReference type="Pfam" id="PF01266"/>
    </source>
</evidence>
<dbReference type="Gene3D" id="3.30.9.10">
    <property type="entry name" value="D-Amino Acid Oxidase, subunit A, domain 2"/>
    <property type="match status" value="1"/>
</dbReference>
<proteinExistence type="predicted"/>
<name>A0A381STR5_9ZZZZ</name>
<dbReference type="SUPFAM" id="SSF51905">
    <property type="entry name" value="FAD/NAD(P)-binding domain"/>
    <property type="match status" value="1"/>
</dbReference>
<dbReference type="PANTHER" id="PTHR13847">
    <property type="entry name" value="SARCOSINE DEHYDROGENASE-RELATED"/>
    <property type="match status" value="1"/>
</dbReference>
<dbReference type="PANTHER" id="PTHR13847:SF281">
    <property type="entry name" value="FAD DEPENDENT OXIDOREDUCTASE DOMAIN-CONTAINING PROTEIN"/>
    <property type="match status" value="1"/>
</dbReference>
<gene>
    <name evidence="2" type="ORF">METZ01_LOCUS59733</name>
</gene>
<dbReference type="EMBL" id="UINC01003502">
    <property type="protein sequence ID" value="SVA06879.1"/>
    <property type="molecule type" value="Genomic_DNA"/>
</dbReference>
<sequence length="448" mass="50374">MHKLYNQNMYNFGDPQPSYWESTQGLCKPNGKPLVSNETYDVAIIGGGYTGLSAAYHLGRKFGIEVGVLEAGHIGWGASGRNGGFCSIGGAAGSVKDLVKRFGLSDVKAFYKSQVDAIELVKEIITDNNIDASIQGESELYVAHSKKAFNELNELKNFYSQSLGLDARNISSEEFRDLHFDSTEQYGALELKPTFGLHPMRYINGLAVAAEHYGAKLYPYSEVQSWEKKGDYHTLHVASGSIRAKHVIFATNGFMPETLHKNFTSRSLPVISSIIVTRPLSNLELDAYQWKTLSPAINSRKLMNYFRLLPDKRFLFGGRGSSSGDKKGETRNYEYLAARMKSIWPEWKDIEIDYCWHGFVCFTRRLTPAIGRLSDDKSIFFGFGYHGNGVNTSTWVGKQLAIWLASNNMPAPISRLSQGLSPKFPFAPFRRHYLQAIMTWYRVQDSLR</sequence>
<dbReference type="Pfam" id="PF01266">
    <property type="entry name" value="DAO"/>
    <property type="match status" value="1"/>
</dbReference>
<accession>A0A381STR5</accession>
<dbReference type="GO" id="GO:0005737">
    <property type="term" value="C:cytoplasm"/>
    <property type="evidence" value="ECO:0007669"/>
    <property type="project" value="TreeGrafter"/>
</dbReference>
<dbReference type="InterPro" id="IPR006076">
    <property type="entry name" value="FAD-dep_OxRdtase"/>
</dbReference>